<dbReference type="GeneID" id="300404759"/>
<evidence type="ECO:0000256" key="4">
    <source>
        <dbReference type="ARBA" id="ARBA00023163"/>
    </source>
</evidence>
<dbReference type="SUPFAM" id="SSF46689">
    <property type="entry name" value="Homeodomain-like"/>
    <property type="match status" value="1"/>
</dbReference>
<dbReference type="AlphaFoldDB" id="A0A5E4VKU1"/>
<dbReference type="PROSITE" id="PS01081">
    <property type="entry name" value="HTH_TETR_1"/>
    <property type="match status" value="1"/>
</dbReference>
<feature type="DNA-binding region" description="H-T-H motif" evidence="5">
    <location>
        <begin position="29"/>
        <end position="48"/>
    </location>
</feature>
<dbReference type="InterPro" id="IPR009057">
    <property type="entry name" value="Homeodomain-like_sf"/>
</dbReference>
<keyword evidence="2" id="KW-0805">Transcription regulation</keyword>
<accession>A0A5E4VKU1</accession>
<gene>
    <name evidence="7" type="ORF">PPN31114_02735</name>
</gene>
<evidence type="ECO:0000256" key="1">
    <source>
        <dbReference type="ARBA" id="ARBA00022491"/>
    </source>
</evidence>
<organism evidence="7 8">
    <name type="scientific">Pandoraea pneumonica</name>
    <dbReference type="NCBI Taxonomy" id="2508299"/>
    <lineage>
        <taxon>Bacteria</taxon>
        <taxon>Pseudomonadati</taxon>
        <taxon>Pseudomonadota</taxon>
        <taxon>Betaproteobacteria</taxon>
        <taxon>Burkholderiales</taxon>
        <taxon>Burkholderiaceae</taxon>
        <taxon>Pandoraea</taxon>
    </lineage>
</organism>
<evidence type="ECO:0000256" key="2">
    <source>
        <dbReference type="ARBA" id="ARBA00023015"/>
    </source>
</evidence>
<dbReference type="OrthoDB" id="63332at2"/>
<dbReference type="InterPro" id="IPR050109">
    <property type="entry name" value="HTH-type_TetR-like_transc_reg"/>
</dbReference>
<keyword evidence="1" id="KW-0678">Repressor</keyword>
<feature type="domain" description="HTH tetR-type" evidence="6">
    <location>
        <begin position="7"/>
        <end position="66"/>
    </location>
</feature>
<name>A0A5E4VKU1_9BURK</name>
<evidence type="ECO:0000313" key="8">
    <source>
        <dbReference type="Proteomes" id="UP000366945"/>
    </source>
</evidence>
<evidence type="ECO:0000256" key="5">
    <source>
        <dbReference type="PROSITE-ProRule" id="PRU00335"/>
    </source>
</evidence>
<dbReference type="Gene3D" id="1.10.357.10">
    <property type="entry name" value="Tetracycline Repressor, domain 2"/>
    <property type="match status" value="1"/>
</dbReference>
<dbReference type="EMBL" id="CABPSK010000002">
    <property type="protein sequence ID" value="VVE12801.1"/>
    <property type="molecule type" value="Genomic_DNA"/>
</dbReference>
<evidence type="ECO:0000313" key="7">
    <source>
        <dbReference type="EMBL" id="VVE12801.1"/>
    </source>
</evidence>
<dbReference type="InterPro" id="IPR001647">
    <property type="entry name" value="HTH_TetR"/>
</dbReference>
<dbReference type="GO" id="GO:0003677">
    <property type="term" value="F:DNA binding"/>
    <property type="evidence" value="ECO:0007669"/>
    <property type="project" value="UniProtKB-UniRule"/>
</dbReference>
<keyword evidence="4" id="KW-0804">Transcription</keyword>
<dbReference type="RefSeq" id="WP_150679986.1">
    <property type="nucleotide sequence ID" value="NZ_CABPSK010000002.1"/>
</dbReference>
<dbReference type="InterPro" id="IPR023772">
    <property type="entry name" value="DNA-bd_HTH_TetR-type_CS"/>
</dbReference>
<evidence type="ECO:0000259" key="6">
    <source>
        <dbReference type="PROSITE" id="PS50977"/>
    </source>
</evidence>
<protein>
    <submittedName>
        <fullName evidence="7">TetR family transcriptional regulator</fullName>
    </submittedName>
</protein>
<dbReference type="PROSITE" id="PS50977">
    <property type="entry name" value="HTH_TETR_2"/>
    <property type="match status" value="1"/>
</dbReference>
<dbReference type="PANTHER" id="PTHR30055:SF222">
    <property type="entry name" value="REGULATORY PROTEIN"/>
    <property type="match status" value="1"/>
</dbReference>
<dbReference type="PANTHER" id="PTHR30055">
    <property type="entry name" value="HTH-TYPE TRANSCRIPTIONAL REGULATOR RUTR"/>
    <property type="match status" value="1"/>
</dbReference>
<dbReference type="Proteomes" id="UP000366945">
    <property type="component" value="Unassembled WGS sequence"/>
</dbReference>
<proteinExistence type="predicted"/>
<dbReference type="PRINTS" id="PR00455">
    <property type="entry name" value="HTHTETR"/>
</dbReference>
<reference evidence="7 8" key="1">
    <citation type="submission" date="2019-08" db="EMBL/GenBank/DDBJ databases">
        <authorList>
            <person name="Peeters C."/>
        </authorList>
    </citation>
    <scope>NUCLEOTIDE SEQUENCE [LARGE SCALE GENOMIC DNA]</scope>
    <source>
        <strain evidence="7 8">LMG 31114</strain>
    </source>
</reference>
<keyword evidence="8" id="KW-1185">Reference proteome</keyword>
<dbReference type="Pfam" id="PF00440">
    <property type="entry name" value="TetR_N"/>
    <property type="match status" value="1"/>
</dbReference>
<keyword evidence="3 5" id="KW-0238">DNA-binding</keyword>
<sequence>MARPLSPEKRNALLQSATLAVAEHGVMATTSAIAKGAGVAEGTLFTYFESKETLFRELYLHLKEQLAQALMPDYPHGGGYEARMAHVFERFVGWGLDNPAGRHAIARLSASGLIPQTTRLQGMEPFLAVSKMLEDGVREGVLIKAPISLLASVFEQIADVTIDHVNQQPDARERFLKLGFQMVWRGITT</sequence>
<evidence type="ECO:0000256" key="3">
    <source>
        <dbReference type="ARBA" id="ARBA00023125"/>
    </source>
</evidence>